<name>A0AAD9UDD5_RIDPI</name>
<dbReference type="EMBL" id="JAODUO010000242">
    <property type="protein sequence ID" value="KAK2185180.1"/>
    <property type="molecule type" value="Genomic_DNA"/>
</dbReference>
<organism evidence="1 2">
    <name type="scientific">Ridgeia piscesae</name>
    <name type="common">Tubeworm</name>
    <dbReference type="NCBI Taxonomy" id="27915"/>
    <lineage>
        <taxon>Eukaryota</taxon>
        <taxon>Metazoa</taxon>
        <taxon>Spiralia</taxon>
        <taxon>Lophotrochozoa</taxon>
        <taxon>Annelida</taxon>
        <taxon>Polychaeta</taxon>
        <taxon>Sedentaria</taxon>
        <taxon>Canalipalpata</taxon>
        <taxon>Sabellida</taxon>
        <taxon>Siboglinidae</taxon>
        <taxon>Ridgeia</taxon>
    </lineage>
</organism>
<evidence type="ECO:0000313" key="2">
    <source>
        <dbReference type="Proteomes" id="UP001209878"/>
    </source>
</evidence>
<reference evidence="1" key="1">
    <citation type="journal article" date="2023" name="Mol. Biol. Evol.">
        <title>Third-Generation Sequencing Reveals the Adaptive Role of the Epigenome in Three Deep-Sea Polychaetes.</title>
        <authorList>
            <person name="Perez M."/>
            <person name="Aroh O."/>
            <person name="Sun Y."/>
            <person name="Lan Y."/>
            <person name="Juniper S.K."/>
            <person name="Young C.R."/>
            <person name="Angers B."/>
            <person name="Qian P.Y."/>
        </authorList>
    </citation>
    <scope>NUCLEOTIDE SEQUENCE</scope>
    <source>
        <strain evidence="1">R07B-5</strain>
    </source>
</reference>
<sequence>MGDSFCERRRTLSKGEDVVVCLPGGRIEHGLNGEKRIGAWPRGSILVHVGTNNETGVEQPG</sequence>
<keyword evidence="2" id="KW-1185">Reference proteome</keyword>
<accession>A0AAD9UDD5</accession>
<comment type="caution">
    <text evidence="1">The sequence shown here is derived from an EMBL/GenBank/DDBJ whole genome shotgun (WGS) entry which is preliminary data.</text>
</comment>
<gene>
    <name evidence="1" type="ORF">NP493_243g00016</name>
</gene>
<evidence type="ECO:0000313" key="1">
    <source>
        <dbReference type="EMBL" id="KAK2185180.1"/>
    </source>
</evidence>
<dbReference type="Proteomes" id="UP001209878">
    <property type="component" value="Unassembled WGS sequence"/>
</dbReference>
<dbReference type="AlphaFoldDB" id="A0AAD9UDD5"/>
<proteinExistence type="predicted"/>
<protein>
    <submittedName>
        <fullName evidence="1">Uncharacterized protein</fullName>
    </submittedName>
</protein>